<dbReference type="InterPro" id="IPR000182">
    <property type="entry name" value="GNAT_dom"/>
</dbReference>
<sequence length="279" mass="31850">MRSYSMTPPMPTSTIATPPLPGRSQITLKIVTQRNANPKLTNRLLEIATTAFSDDQTFSWRYPTRHEYPAHHRHMFWRYLGNELLDPTVWVVVAYLEDNGVEVPVGYSTWQRRGPGTEEAVKGRDSLLQKSERNLFALHERLNNFLFPNPSAYKPAIELMAQVFEETENLVKQMPQFENHLHLNILAVDPAYQRRGIGEALVRWGVSKSTKEGLPCALEASRAGKKVYTKCGFEEIQICDGLHPTPEKPWQEGMHCREEGCQFGVGSFMIFEPPSLHLQ</sequence>
<dbReference type="Gene3D" id="3.40.630.30">
    <property type="match status" value="1"/>
</dbReference>
<evidence type="ECO:0000256" key="1">
    <source>
        <dbReference type="SAM" id="MobiDB-lite"/>
    </source>
</evidence>
<proteinExistence type="predicted"/>
<dbReference type="AlphaFoldDB" id="A0AAV9VX50"/>
<feature type="compositionally biased region" description="Polar residues" evidence="1">
    <location>
        <begin position="1"/>
        <end position="16"/>
    </location>
</feature>
<dbReference type="SUPFAM" id="SSF55729">
    <property type="entry name" value="Acyl-CoA N-acyltransferases (Nat)"/>
    <property type="match status" value="1"/>
</dbReference>
<dbReference type="InterPro" id="IPR016181">
    <property type="entry name" value="Acyl_CoA_acyltransferase"/>
</dbReference>
<protein>
    <recommendedName>
        <fullName evidence="2">N-acetyltransferase domain-containing protein</fullName>
    </recommendedName>
</protein>
<evidence type="ECO:0000313" key="4">
    <source>
        <dbReference type="Proteomes" id="UP001370758"/>
    </source>
</evidence>
<accession>A0AAV9VX50</accession>
<dbReference type="GO" id="GO:0016747">
    <property type="term" value="F:acyltransferase activity, transferring groups other than amino-acyl groups"/>
    <property type="evidence" value="ECO:0007669"/>
    <property type="project" value="InterPro"/>
</dbReference>
<dbReference type="InterPro" id="IPR052523">
    <property type="entry name" value="Trichothecene_AcTrans"/>
</dbReference>
<name>A0AAV9VX50_9PEZI</name>
<dbReference type="PANTHER" id="PTHR42791">
    <property type="entry name" value="GNAT FAMILY ACETYLTRANSFERASE"/>
    <property type="match status" value="1"/>
</dbReference>
<dbReference type="PROSITE" id="PS51186">
    <property type="entry name" value="GNAT"/>
    <property type="match status" value="1"/>
</dbReference>
<dbReference type="EMBL" id="JAVHJL010000008">
    <property type="protein sequence ID" value="KAK6498389.1"/>
    <property type="molecule type" value="Genomic_DNA"/>
</dbReference>
<dbReference type="PANTHER" id="PTHR42791:SF16">
    <property type="entry name" value="N-ACETYLTRANSFERASE DOMAIN-CONTAINING PROTEIN"/>
    <property type="match status" value="1"/>
</dbReference>
<dbReference type="Pfam" id="PF13508">
    <property type="entry name" value="Acetyltransf_7"/>
    <property type="match status" value="1"/>
</dbReference>
<evidence type="ECO:0000259" key="2">
    <source>
        <dbReference type="PROSITE" id="PS51186"/>
    </source>
</evidence>
<evidence type="ECO:0000313" key="3">
    <source>
        <dbReference type="EMBL" id="KAK6498389.1"/>
    </source>
</evidence>
<reference evidence="3 4" key="1">
    <citation type="submission" date="2023-08" db="EMBL/GenBank/DDBJ databases">
        <authorList>
            <person name="Palmer J.M."/>
        </authorList>
    </citation>
    <scope>NUCLEOTIDE SEQUENCE [LARGE SCALE GENOMIC DNA]</scope>
    <source>
        <strain evidence="3 4">TWF481</strain>
    </source>
</reference>
<gene>
    <name evidence="3" type="ORF">TWF481_010980</name>
</gene>
<dbReference type="Proteomes" id="UP001370758">
    <property type="component" value="Unassembled WGS sequence"/>
</dbReference>
<organism evidence="3 4">
    <name type="scientific">Arthrobotrys musiformis</name>
    <dbReference type="NCBI Taxonomy" id="47236"/>
    <lineage>
        <taxon>Eukaryota</taxon>
        <taxon>Fungi</taxon>
        <taxon>Dikarya</taxon>
        <taxon>Ascomycota</taxon>
        <taxon>Pezizomycotina</taxon>
        <taxon>Orbiliomycetes</taxon>
        <taxon>Orbiliales</taxon>
        <taxon>Orbiliaceae</taxon>
        <taxon>Arthrobotrys</taxon>
    </lineage>
</organism>
<keyword evidence="4" id="KW-1185">Reference proteome</keyword>
<feature type="region of interest" description="Disordered" evidence="1">
    <location>
        <begin position="1"/>
        <end position="21"/>
    </location>
</feature>
<dbReference type="CDD" id="cd04301">
    <property type="entry name" value="NAT_SF"/>
    <property type="match status" value="1"/>
</dbReference>
<feature type="domain" description="N-acetyltransferase" evidence="2">
    <location>
        <begin position="126"/>
        <end position="251"/>
    </location>
</feature>
<comment type="caution">
    <text evidence="3">The sequence shown here is derived from an EMBL/GenBank/DDBJ whole genome shotgun (WGS) entry which is preliminary data.</text>
</comment>